<dbReference type="PANTHER" id="PTHR36838:SF1">
    <property type="entry name" value="SLR1864 PROTEIN"/>
    <property type="match status" value="1"/>
</dbReference>
<reference evidence="9 10" key="1">
    <citation type="submission" date="2018-09" db="EMBL/GenBank/DDBJ databases">
        <authorList>
            <person name="Wang Z."/>
        </authorList>
    </citation>
    <scope>NUCLEOTIDE SEQUENCE [LARGE SCALE GENOMIC DNA]</scope>
    <source>
        <strain evidence="9 10">ALS 81</strain>
    </source>
</reference>
<evidence type="ECO:0000256" key="8">
    <source>
        <dbReference type="SAM" id="Phobius"/>
    </source>
</evidence>
<feature type="transmembrane region" description="Helical" evidence="8">
    <location>
        <begin position="236"/>
        <end position="255"/>
    </location>
</feature>
<comment type="subcellular location">
    <subcellularLocation>
        <location evidence="1">Cell membrane</location>
        <topology evidence="1">Multi-pass membrane protein</topology>
    </subcellularLocation>
</comment>
<feature type="transmembrane region" description="Helical" evidence="8">
    <location>
        <begin position="152"/>
        <end position="169"/>
    </location>
</feature>
<gene>
    <name evidence="9" type="ORF">DBZ36_14975</name>
</gene>
<dbReference type="InterPro" id="IPR004776">
    <property type="entry name" value="Mem_transp_PIN-like"/>
</dbReference>
<accession>A0A420E8K6</accession>
<sequence length="290" mass="31747">MFSQILQIMAPLVLIVALGYFYGRRHQPQMASANQMNLQLFCPALVFSALASGEFNLGDYVPLIVGASVVVLGSGLLLWPLCRMIGISARTFLPPMMFNNSGNLGLPLLLFSFGESVMPIAIVLFIVEMLWHFSLGIYLLDSKASLLKLFKLPMFIAAIAGLGFSFMPFDTPLFLLNTTQLLGQIAIPLMLFSLGIRLVDIRLNEWRLGVISSIAGPIAGVILALIFMAFVPLGDIQSKSLILFAALPPAVLNYMMAEQYQVEPQRVAAIVFISNLASIVIIPLILVWVL</sequence>
<feature type="transmembrane region" description="Helical" evidence="8">
    <location>
        <begin position="267"/>
        <end position="289"/>
    </location>
</feature>
<dbReference type="InterPro" id="IPR038770">
    <property type="entry name" value="Na+/solute_symporter_sf"/>
</dbReference>
<keyword evidence="5 8" id="KW-0812">Transmembrane</keyword>
<dbReference type="GO" id="GO:0005886">
    <property type="term" value="C:plasma membrane"/>
    <property type="evidence" value="ECO:0007669"/>
    <property type="project" value="UniProtKB-SubCell"/>
</dbReference>
<dbReference type="AlphaFoldDB" id="A0A420E8K6"/>
<feature type="transmembrane region" description="Helical" evidence="8">
    <location>
        <begin position="206"/>
        <end position="230"/>
    </location>
</feature>
<protein>
    <submittedName>
        <fullName evidence="9">AEC family transporter</fullName>
    </submittedName>
</protein>
<keyword evidence="6 8" id="KW-1133">Transmembrane helix</keyword>
<feature type="transmembrane region" description="Helical" evidence="8">
    <location>
        <begin position="6"/>
        <end position="23"/>
    </location>
</feature>
<dbReference type="Proteomes" id="UP000286482">
    <property type="component" value="Unassembled WGS sequence"/>
</dbReference>
<evidence type="ECO:0000313" key="9">
    <source>
        <dbReference type="EMBL" id="RKF15683.1"/>
    </source>
</evidence>
<dbReference type="GO" id="GO:0055085">
    <property type="term" value="P:transmembrane transport"/>
    <property type="evidence" value="ECO:0007669"/>
    <property type="project" value="InterPro"/>
</dbReference>
<evidence type="ECO:0000256" key="5">
    <source>
        <dbReference type="ARBA" id="ARBA00022692"/>
    </source>
</evidence>
<feature type="transmembrane region" description="Helical" evidence="8">
    <location>
        <begin position="181"/>
        <end position="199"/>
    </location>
</feature>
<comment type="similarity">
    <text evidence="2">Belongs to the auxin efflux carrier (TC 2.A.69) family.</text>
</comment>
<organism evidence="9 10">
    <name type="scientific">Alginatibacterium sediminis</name>
    <dbReference type="NCBI Taxonomy" id="2164068"/>
    <lineage>
        <taxon>Bacteria</taxon>
        <taxon>Pseudomonadati</taxon>
        <taxon>Pseudomonadota</taxon>
        <taxon>Gammaproteobacteria</taxon>
        <taxon>Alteromonadales</taxon>
        <taxon>Alteromonadaceae</taxon>
        <taxon>Alginatibacterium</taxon>
    </lineage>
</organism>
<dbReference type="OrthoDB" id="3238001at2"/>
<comment type="caution">
    <text evidence="9">The sequence shown here is derived from an EMBL/GenBank/DDBJ whole genome shotgun (WGS) entry which is preliminary data.</text>
</comment>
<keyword evidence="10" id="KW-1185">Reference proteome</keyword>
<evidence type="ECO:0000256" key="4">
    <source>
        <dbReference type="ARBA" id="ARBA00022475"/>
    </source>
</evidence>
<evidence type="ECO:0000313" key="10">
    <source>
        <dbReference type="Proteomes" id="UP000286482"/>
    </source>
</evidence>
<dbReference type="EMBL" id="RAQO01000008">
    <property type="protein sequence ID" value="RKF15683.1"/>
    <property type="molecule type" value="Genomic_DNA"/>
</dbReference>
<feature type="transmembrane region" description="Helical" evidence="8">
    <location>
        <begin position="60"/>
        <end position="79"/>
    </location>
</feature>
<name>A0A420E8K6_9ALTE</name>
<proteinExistence type="inferred from homology"/>
<keyword evidence="4" id="KW-1003">Cell membrane</keyword>
<keyword evidence="3" id="KW-0813">Transport</keyword>
<keyword evidence="7 8" id="KW-0472">Membrane</keyword>
<evidence type="ECO:0000256" key="1">
    <source>
        <dbReference type="ARBA" id="ARBA00004651"/>
    </source>
</evidence>
<dbReference type="Pfam" id="PF03547">
    <property type="entry name" value="Mem_trans"/>
    <property type="match status" value="1"/>
</dbReference>
<evidence type="ECO:0000256" key="6">
    <source>
        <dbReference type="ARBA" id="ARBA00022989"/>
    </source>
</evidence>
<dbReference type="RefSeq" id="WP_120355769.1">
    <property type="nucleotide sequence ID" value="NZ_RAQO01000008.1"/>
</dbReference>
<dbReference type="Gene3D" id="1.20.1530.20">
    <property type="match status" value="1"/>
</dbReference>
<evidence type="ECO:0000256" key="3">
    <source>
        <dbReference type="ARBA" id="ARBA00022448"/>
    </source>
</evidence>
<evidence type="ECO:0000256" key="2">
    <source>
        <dbReference type="ARBA" id="ARBA00010145"/>
    </source>
</evidence>
<feature type="transmembrane region" description="Helical" evidence="8">
    <location>
        <begin position="35"/>
        <end position="54"/>
    </location>
</feature>
<evidence type="ECO:0000256" key="7">
    <source>
        <dbReference type="ARBA" id="ARBA00023136"/>
    </source>
</evidence>
<dbReference type="PANTHER" id="PTHR36838">
    <property type="entry name" value="AUXIN EFFLUX CARRIER FAMILY PROTEIN"/>
    <property type="match status" value="1"/>
</dbReference>